<keyword evidence="6" id="KW-1185">Reference proteome</keyword>
<feature type="region of interest" description="Disordered" evidence="1">
    <location>
        <begin position="163"/>
        <end position="188"/>
    </location>
</feature>
<sequence>MPALLLPAATAVHLWLDVDADAPPSDALLPHPVYWRDATRLRAEEGSYGGISIELEGPSSPPHPHPHPHPQRQRVSLYLEYTAADDWDGHPLWPLPVPSLATLSSVAAAHLSLFGGWRAALPRFVARLPALAALAVEGCMADPACAAEMVSVLRDALWYHNPNRDRDREGANEGDGGAGGCRGCGSSRWKRKRDGLQLERLRTWIAPECRDTSPGHGMGAGEAQAAGAHAVNRKGGDRDVGDGLAEYVGAGTVEHEDGPFWPRDEEVWRRENEFWEVPRTWWHIPVSKEALDSIGRDVELTYALLARRYNSQVPVNRLPPELLGMVFERLREPARVFNPEVVLRTPLFDPFEPLVSAMMVCNKWYIVALERASLWTEVDYSCGLDDPSCPLEMSRMAPIYLRIELSEEWEEEFLALIRLNAARLRQLDLWTWDQGSLGNASRLLDFDTPLLRCLRISEKYPSETVTHVGSLGNHPSLRGMVLSRCIWIPSGGVQPLTALTHLLVSSFPSVSVDEFVMLLDATPALEVLELDGCDDLYLRSIPTHTTTLAHLTHLTICRMSTEVAAVFMPALFLPNATSVCLSLDVDWDTPITDAVLPQPPFWQRATHVHVDDEEYESLSVELSDDTHRLALLLLNYDMQDDRASWPLPVPSPATLPHVSAAHLCLCDWQLLRTIAPCVPALATLYVETYEEYEDEADAERMVEALRDVLLQEDPVLCPNLTEVALISSWKVPGLTQHLAPALRKRKRDGRQVERLRTWIRVDEDGKLDPEIVVGDIGDALAEYVGAGKVEHEEGAFWRPDEERWRRENEFWVVPSKWSS</sequence>
<name>A0A2G8RN60_9APHY</name>
<feature type="region of interest" description="Disordered" evidence="1">
    <location>
        <begin position="215"/>
        <end position="236"/>
    </location>
</feature>
<dbReference type="InterPro" id="IPR055357">
    <property type="entry name" value="LRR_At1g61320_AtMIF1"/>
</dbReference>
<dbReference type="Proteomes" id="UP000230002">
    <property type="component" value="Unassembled WGS sequence"/>
</dbReference>
<organism evidence="5 6">
    <name type="scientific">Ganoderma sinense ZZ0214-1</name>
    <dbReference type="NCBI Taxonomy" id="1077348"/>
    <lineage>
        <taxon>Eukaryota</taxon>
        <taxon>Fungi</taxon>
        <taxon>Dikarya</taxon>
        <taxon>Basidiomycota</taxon>
        <taxon>Agaricomycotina</taxon>
        <taxon>Agaricomycetes</taxon>
        <taxon>Polyporales</taxon>
        <taxon>Polyporaceae</taxon>
        <taxon>Ganoderma</taxon>
    </lineage>
</organism>
<feature type="signal peptide" evidence="2">
    <location>
        <begin position="1"/>
        <end position="20"/>
    </location>
</feature>
<dbReference type="Gene3D" id="3.80.10.10">
    <property type="entry name" value="Ribonuclease Inhibitor"/>
    <property type="match status" value="1"/>
</dbReference>
<proteinExistence type="predicted"/>
<evidence type="ECO:0000313" key="5">
    <source>
        <dbReference type="EMBL" id="PIL22955.1"/>
    </source>
</evidence>
<keyword evidence="2" id="KW-0732">Signal</keyword>
<dbReference type="Pfam" id="PF12937">
    <property type="entry name" value="F-box-like"/>
    <property type="match status" value="1"/>
</dbReference>
<evidence type="ECO:0000259" key="4">
    <source>
        <dbReference type="Pfam" id="PF23622"/>
    </source>
</evidence>
<feature type="compositionally biased region" description="Low complexity" evidence="1">
    <location>
        <begin position="221"/>
        <end position="230"/>
    </location>
</feature>
<dbReference type="InterPro" id="IPR032675">
    <property type="entry name" value="LRR_dom_sf"/>
</dbReference>
<dbReference type="OrthoDB" id="2758552at2759"/>
<protein>
    <submittedName>
        <fullName evidence="5">Uncharacterized protein</fullName>
    </submittedName>
</protein>
<feature type="compositionally biased region" description="Gly residues" evidence="1">
    <location>
        <begin position="173"/>
        <end position="183"/>
    </location>
</feature>
<reference evidence="5 6" key="1">
    <citation type="journal article" date="2015" name="Sci. Rep.">
        <title>Chromosome-level genome map provides insights into diverse defense mechanisms in the medicinal fungus Ganoderma sinense.</title>
        <authorList>
            <person name="Zhu Y."/>
            <person name="Xu J."/>
            <person name="Sun C."/>
            <person name="Zhou S."/>
            <person name="Xu H."/>
            <person name="Nelson D.R."/>
            <person name="Qian J."/>
            <person name="Song J."/>
            <person name="Luo H."/>
            <person name="Xiang L."/>
            <person name="Li Y."/>
            <person name="Xu Z."/>
            <person name="Ji A."/>
            <person name="Wang L."/>
            <person name="Lu S."/>
            <person name="Hayward A."/>
            <person name="Sun W."/>
            <person name="Li X."/>
            <person name="Schwartz D.C."/>
            <person name="Wang Y."/>
            <person name="Chen S."/>
        </authorList>
    </citation>
    <scope>NUCLEOTIDE SEQUENCE [LARGE SCALE GENOMIC DNA]</scope>
    <source>
        <strain evidence="5 6">ZZ0214-1</strain>
    </source>
</reference>
<evidence type="ECO:0000256" key="2">
    <source>
        <dbReference type="SAM" id="SignalP"/>
    </source>
</evidence>
<accession>A0A2G8RN60</accession>
<evidence type="ECO:0000256" key="1">
    <source>
        <dbReference type="SAM" id="MobiDB-lite"/>
    </source>
</evidence>
<feature type="chain" id="PRO_5013614218" evidence="2">
    <location>
        <begin position="21"/>
        <end position="819"/>
    </location>
</feature>
<dbReference type="STRING" id="1077348.A0A2G8RN60"/>
<dbReference type="SUPFAM" id="SSF52047">
    <property type="entry name" value="RNI-like"/>
    <property type="match status" value="1"/>
</dbReference>
<gene>
    <name evidence="5" type="ORF">GSI_15652</name>
</gene>
<evidence type="ECO:0000313" key="6">
    <source>
        <dbReference type="Proteomes" id="UP000230002"/>
    </source>
</evidence>
<feature type="domain" description="At1g61320/AtMIF1 LRR" evidence="4">
    <location>
        <begin position="472"/>
        <end position="559"/>
    </location>
</feature>
<comment type="caution">
    <text evidence="5">The sequence shown here is derived from an EMBL/GenBank/DDBJ whole genome shotgun (WGS) entry which is preliminary data.</text>
</comment>
<evidence type="ECO:0000259" key="3">
    <source>
        <dbReference type="Pfam" id="PF12937"/>
    </source>
</evidence>
<dbReference type="Pfam" id="PF23622">
    <property type="entry name" value="LRR_At1g61320_AtMIF1"/>
    <property type="match status" value="1"/>
</dbReference>
<dbReference type="Gene3D" id="1.20.1280.50">
    <property type="match status" value="1"/>
</dbReference>
<feature type="region of interest" description="Disordered" evidence="1">
    <location>
        <begin position="52"/>
        <end position="71"/>
    </location>
</feature>
<feature type="domain" description="F-box" evidence="3">
    <location>
        <begin position="316"/>
        <end position="379"/>
    </location>
</feature>
<dbReference type="EMBL" id="AYKW01000069">
    <property type="protein sequence ID" value="PIL22955.1"/>
    <property type="molecule type" value="Genomic_DNA"/>
</dbReference>
<dbReference type="AlphaFoldDB" id="A0A2G8RN60"/>
<dbReference type="InterPro" id="IPR001810">
    <property type="entry name" value="F-box_dom"/>
</dbReference>